<dbReference type="InterPro" id="IPR006195">
    <property type="entry name" value="aa-tRNA-synth_II"/>
</dbReference>
<keyword evidence="2 7" id="KW-0436">Ligase</keyword>
<dbReference type="PANTHER" id="PTHR22594:SF5">
    <property type="entry name" value="ASPARTATE--TRNA LIGASE, MITOCHONDRIAL"/>
    <property type="match status" value="1"/>
</dbReference>
<comment type="subcellular location">
    <subcellularLocation>
        <location evidence="7">Cytoplasm</location>
    </subcellularLocation>
</comment>
<dbReference type="EMBL" id="CP010070">
    <property type="protein sequence ID" value="AIZ55975.1"/>
    <property type="molecule type" value="Genomic_DNA"/>
</dbReference>
<evidence type="ECO:0000256" key="7">
    <source>
        <dbReference type="HAMAP-Rule" id="MF_00044"/>
    </source>
</evidence>
<evidence type="ECO:0000256" key="2">
    <source>
        <dbReference type="ARBA" id="ARBA00022598"/>
    </source>
</evidence>
<evidence type="ECO:0000313" key="9">
    <source>
        <dbReference type="EMBL" id="AIZ55975.1"/>
    </source>
</evidence>
<dbReference type="OrthoDB" id="5908at2157"/>
<dbReference type="Proteomes" id="UP000030787">
    <property type="component" value="Chromosome"/>
</dbReference>
<comment type="function">
    <text evidence="7">Aspartyl-tRNA synthetase with relaxed tRNA specificity since it is able to aspartylate not only its cognate tRNA(Asp) but also tRNA(Asn). Reaction proceeds in two steps: L-aspartate is first activated by ATP to form Asp-AMP and then transferred to the acceptor end of tRNA(Asp/Asn).</text>
</comment>
<feature type="binding site" evidence="7">
    <location>
        <position position="184"/>
    </location>
    <ligand>
        <name>L-aspartate</name>
        <dbReference type="ChEBI" id="CHEBI:29991"/>
    </ligand>
</feature>
<dbReference type="Pfam" id="PF02938">
    <property type="entry name" value="GAD"/>
    <property type="match status" value="1"/>
</dbReference>
<evidence type="ECO:0000256" key="6">
    <source>
        <dbReference type="ARBA" id="ARBA00023146"/>
    </source>
</evidence>
<dbReference type="PROSITE" id="PS50862">
    <property type="entry name" value="AA_TRNA_LIGASE_II"/>
    <property type="match status" value="1"/>
</dbReference>
<dbReference type="CDD" id="cd04317">
    <property type="entry name" value="EcAspRS_like_N"/>
    <property type="match status" value="1"/>
</dbReference>
<dbReference type="Gene3D" id="2.40.50.140">
    <property type="entry name" value="Nucleic acid-binding proteins"/>
    <property type="match status" value="1"/>
</dbReference>
<feature type="binding site" evidence="7">
    <location>
        <position position="488"/>
    </location>
    <ligand>
        <name>ATP</name>
        <dbReference type="ChEBI" id="CHEBI:30616"/>
    </ligand>
</feature>
<keyword evidence="10" id="KW-1185">Reference proteome</keyword>
<dbReference type="PANTHER" id="PTHR22594">
    <property type="entry name" value="ASPARTYL/LYSYL-TRNA SYNTHETASE"/>
    <property type="match status" value="1"/>
</dbReference>
<dbReference type="InterPro" id="IPR045864">
    <property type="entry name" value="aa-tRNA-synth_II/BPL/LPL"/>
</dbReference>
<evidence type="ECO:0000259" key="8">
    <source>
        <dbReference type="PROSITE" id="PS50862"/>
    </source>
</evidence>
<dbReference type="SUPFAM" id="SSF55261">
    <property type="entry name" value="GAD domain-like"/>
    <property type="match status" value="1"/>
</dbReference>
<dbReference type="InterPro" id="IPR004365">
    <property type="entry name" value="NA-bd_OB_tRNA"/>
</dbReference>
<dbReference type="Gene3D" id="3.30.1360.30">
    <property type="entry name" value="GAD-like domain"/>
    <property type="match status" value="1"/>
</dbReference>
<keyword evidence="7" id="KW-0963">Cytoplasm</keyword>
<gene>
    <name evidence="9" type="primary">aspS1</name>
    <name evidence="7" type="synonym">aspS</name>
    <name evidence="9" type="ORF">Mpt1_c00700</name>
</gene>
<comment type="similarity">
    <text evidence="1 7">Belongs to the class-II aminoacyl-tRNA synthetase family. Type 1 subfamily.</text>
</comment>
<dbReference type="GO" id="GO:0050560">
    <property type="term" value="F:aspartate-tRNA(Asn) ligase activity"/>
    <property type="evidence" value="ECO:0007669"/>
    <property type="project" value="UniProtKB-EC"/>
</dbReference>
<dbReference type="HOGENOM" id="CLU_014330_3_2_2"/>
<dbReference type="HAMAP" id="MF_00044">
    <property type="entry name" value="Asp_tRNA_synth_type1"/>
    <property type="match status" value="1"/>
</dbReference>
<feature type="region of interest" description="Aspartate" evidence="7">
    <location>
        <begin position="208"/>
        <end position="211"/>
    </location>
</feature>
<organism evidence="9 10">
    <name type="scientific">Candidatus Methanoplasma termitum</name>
    <dbReference type="NCBI Taxonomy" id="1577791"/>
    <lineage>
        <taxon>Archaea</taxon>
        <taxon>Methanobacteriati</taxon>
        <taxon>Thermoplasmatota</taxon>
        <taxon>Thermoplasmata</taxon>
        <taxon>Methanomassiliicoccales</taxon>
        <taxon>Methanomassiliicoccaceae</taxon>
        <taxon>Candidatus Methanoplasma</taxon>
    </lineage>
</organism>
<feature type="binding site" evidence="7">
    <location>
        <position position="495"/>
    </location>
    <ligand>
        <name>L-aspartate</name>
        <dbReference type="ChEBI" id="CHEBI:29991"/>
    </ligand>
</feature>
<comment type="catalytic activity">
    <reaction evidence="7">
        <text>tRNA(Asx) + L-aspartate + ATP = L-aspartyl-tRNA(Asx) + AMP + diphosphate</text>
        <dbReference type="Rhea" id="RHEA:18349"/>
        <dbReference type="Rhea" id="RHEA-COMP:9710"/>
        <dbReference type="Rhea" id="RHEA-COMP:9711"/>
        <dbReference type="ChEBI" id="CHEBI:29991"/>
        <dbReference type="ChEBI" id="CHEBI:30616"/>
        <dbReference type="ChEBI" id="CHEBI:33019"/>
        <dbReference type="ChEBI" id="CHEBI:78442"/>
        <dbReference type="ChEBI" id="CHEBI:78516"/>
        <dbReference type="ChEBI" id="CHEBI:456215"/>
        <dbReference type="EC" id="6.1.1.23"/>
    </reaction>
</comment>
<feature type="binding site" evidence="7">
    <location>
        <begin position="230"/>
        <end position="232"/>
    </location>
    <ligand>
        <name>ATP</name>
        <dbReference type="ChEBI" id="CHEBI:30616"/>
    </ligand>
</feature>
<keyword evidence="5 7" id="KW-0648">Protein biosynthesis</keyword>
<dbReference type="RefSeq" id="WP_048111220.1">
    <property type="nucleotide sequence ID" value="NZ_CP010070.1"/>
</dbReference>
<dbReference type="InterPro" id="IPR004524">
    <property type="entry name" value="Asp-tRNA-ligase_1"/>
</dbReference>
<dbReference type="EC" id="6.1.1.23" evidence="7"/>
<dbReference type="InterPro" id="IPR047089">
    <property type="entry name" value="Asp-tRNA-ligase_1_N"/>
</dbReference>
<dbReference type="SUPFAM" id="SSF55681">
    <property type="entry name" value="Class II aaRS and biotin synthetases"/>
    <property type="match status" value="1"/>
</dbReference>
<dbReference type="GO" id="GO:0006422">
    <property type="term" value="P:aspartyl-tRNA aminoacylation"/>
    <property type="evidence" value="ECO:0007669"/>
    <property type="project" value="UniProtKB-UniRule"/>
</dbReference>
<dbReference type="GeneID" id="24817745"/>
<dbReference type="Pfam" id="PF00152">
    <property type="entry name" value="tRNA-synt_2"/>
    <property type="match status" value="1"/>
</dbReference>
<reference evidence="9 10" key="1">
    <citation type="journal article" date="2014" name="Appl. Environ. Microbiol.">
        <title>Comparative Genome Analysis of 'Candidatus Methanoplasma termitum' Indicates a New Mode of Energy Metabolism in the Seventh Order of Methanogens.</title>
        <authorList>
            <person name="Lang K."/>
            <person name="Schuldes J."/>
            <person name="Klingl A."/>
            <person name="Poehlein A."/>
            <person name="Daniel R."/>
            <person name="Brune A."/>
        </authorList>
    </citation>
    <scope>NUCLEOTIDE SEQUENCE [LARGE SCALE GENOMIC DNA]</scope>
    <source>
        <strain evidence="10">Mpt1</strain>
    </source>
</reference>
<dbReference type="GO" id="GO:0005524">
    <property type="term" value="F:ATP binding"/>
    <property type="evidence" value="ECO:0007669"/>
    <property type="project" value="UniProtKB-UniRule"/>
</dbReference>
<dbReference type="GO" id="GO:0004815">
    <property type="term" value="F:aspartate-tRNA ligase activity"/>
    <property type="evidence" value="ECO:0007669"/>
    <property type="project" value="UniProtKB-UniRule"/>
</dbReference>
<keyword evidence="3 7" id="KW-0547">Nucleotide-binding</keyword>
<evidence type="ECO:0000313" key="10">
    <source>
        <dbReference type="Proteomes" id="UP000030787"/>
    </source>
</evidence>
<dbReference type="NCBIfam" id="NF001750">
    <property type="entry name" value="PRK00476.1"/>
    <property type="match status" value="1"/>
</dbReference>
<keyword evidence="6 7" id="KW-0030">Aminoacyl-tRNA synthetase</keyword>
<dbReference type="KEGG" id="mear:Mpt1_c00700"/>
<dbReference type="InterPro" id="IPR002312">
    <property type="entry name" value="Asp/Asn-tRNA-synth_IIb"/>
</dbReference>
<dbReference type="InterPro" id="IPR047090">
    <property type="entry name" value="AspRS_core"/>
</dbReference>
<dbReference type="InterPro" id="IPR012340">
    <property type="entry name" value="NA-bd_OB-fold"/>
</dbReference>
<feature type="binding site" evidence="7">
    <location>
        <begin position="540"/>
        <end position="543"/>
    </location>
    <ligand>
        <name>ATP</name>
        <dbReference type="ChEBI" id="CHEBI:30616"/>
    </ligand>
</feature>
<evidence type="ECO:0000256" key="1">
    <source>
        <dbReference type="ARBA" id="ARBA00006303"/>
    </source>
</evidence>
<dbReference type="CDD" id="cd00777">
    <property type="entry name" value="AspRS_core"/>
    <property type="match status" value="1"/>
</dbReference>
<feature type="domain" description="Aminoacyl-transfer RNA synthetases class-II family profile" evidence="8">
    <location>
        <begin position="154"/>
        <end position="561"/>
    </location>
</feature>
<sequence>MRRTNTCGELRSRDIGKKVCLQGWVRFSRDHGGVAFVDLADRYGITQIVFDPEDVPKGTDVNNLSNIMRTFTRESVVSVNGIVRKRVEGTDDGRNPTGEIEVLITEAELLNRSNSPPFELGDQKEGVLPNEDTRMRYRYLDLRRTEMVQAIETRSKFVHLIRQYMEKNGFLDIETPILARSTPEGARDYLVPSRVHPGTFYALPQSPQLFKQMLMVGSMDRYYQIARCFRDEDSRKDRQPEFTQIDMEMSFVDAKDIQNMIEGLVAYIWKGLYGKNLKTPFMRIGYKEAMESYGSDKPDLRYGLKFVSLTETVKNAPYDIFQRIIKSGGIVAGINLKANIAGEKIGRNEVDRYIHQAKKFGLGGLTWMRCKDGKLDSNIVKYFTPEVLDKIKQKMGAEEGDLLFLIAGPWKSTYEGGGALRRKIAEDLDLVPKDEMQFLWLVDCPMFDIDPVSGKHDAFHHPFVLPENDLDAPYVGGACFDLCLNGNELGSGSIRIHNPELQREVFRKIGMSDEKIEADFGFFIEALGYGAPPHGGMALGVDRFVTLLLGKETIRDVIAFPKNKKAISLLDKSPAKVDESKLEELQIISMAIGDIDFDNLENTEE</sequence>
<dbReference type="Gene3D" id="3.30.930.10">
    <property type="entry name" value="Bira Bifunctional Protein, Domain 2"/>
    <property type="match status" value="1"/>
</dbReference>
<feature type="binding site" evidence="7">
    <location>
        <position position="230"/>
    </location>
    <ligand>
        <name>L-aspartate</name>
        <dbReference type="ChEBI" id="CHEBI:29991"/>
    </ligand>
</feature>
<dbReference type="InterPro" id="IPR029351">
    <property type="entry name" value="GAD_dom"/>
</dbReference>
<feature type="site" description="Important for tRNA non-discrimination" evidence="7">
    <location>
        <position position="31"/>
    </location>
</feature>
<dbReference type="STRING" id="1577791.Mpt1_c00700"/>
<dbReference type="InterPro" id="IPR004364">
    <property type="entry name" value="Aa-tRNA-synt_II"/>
</dbReference>
<feature type="site" description="Important for tRNA non-discrimination" evidence="7">
    <location>
        <position position="89"/>
    </location>
</feature>
<accession>A0A0A7L9Z7</accession>
<dbReference type="Pfam" id="PF01336">
    <property type="entry name" value="tRNA_anti-codon"/>
    <property type="match status" value="1"/>
</dbReference>
<protein>
    <recommendedName>
        <fullName evidence="7">Aspartate--tRNA(Asp/Asn) ligase</fullName>
        <ecNumber evidence="7">6.1.1.23</ecNumber>
    </recommendedName>
    <alternativeName>
        <fullName evidence="7">Aspartyl-tRNA synthetase</fullName>
        <shortName evidence="7">AspRS</shortName>
    </alternativeName>
    <alternativeName>
        <fullName evidence="7">Non-discriminating aspartyl-tRNA synthetase</fullName>
        <shortName evidence="7">ND-AspRS</shortName>
    </alternativeName>
</protein>
<evidence type="ECO:0000256" key="4">
    <source>
        <dbReference type="ARBA" id="ARBA00022840"/>
    </source>
</evidence>
<dbReference type="NCBIfam" id="TIGR00459">
    <property type="entry name" value="aspS_bact"/>
    <property type="match status" value="1"/>
</dbReference>
<feature type="binding site" evidence="7">
    <location>
        <position position="460"/>
    </location>
    <ligand>
        <name>L-aspartate</name>
        <dbReference type="ChEBI" id="CHEBI:29991"/>
    </ligand>
</feature>
<comment type="subunit">
    <text evidence="7">Homodimer.</text>
</comment>
<dbReference type="PRINTS" id="PR01042">
    <property type="entry name" value="TRNASYNTHASP"/>
</dbReference>
<dbReference type="AlphaFoldDB" id="A0A0A7L9Z7"/>
<dbReference type="GO" id="GO:0005737">
    <property type="term" value="C:cytoplasm"/>
    <property type="evidence" value="ECO:0007669"/>
    <property type="project" value="UniProtKB-SubCell"/>
</dbReference>
<evidence type="ECO:0000256" key="5">
    <source>
        <dbReference type="ARBA" id="ARBA00022917"/>
    </source>
</evidence>
<dbReference type="SUPFAM" id="SSF50249">
    <property type="entry name" value="Nucleic acid-binding proteins"/>
    <property type="match status" value="1"/>
</dbReference>
<name>A0A0A7L9Z7_9ARCH</name>
<dbReference type="InterPro" id="IPR004115">
    <property type="entry name" value="GAD-like_sf"/>
</dbReference>
<evidence type="ECO:0000256" key="3">
    <source>
        <dbReference type="ARBA" id="ARBA00022741"/>
    </source>
</evidence>
<keyword evidence="4 7" id="KW-0067">ATP-binding</keyword>
<dbReference type="GO" id="GO:0003676">
    <property type="term" value="F:nucleic acid binding"/>
    <property type="evidence" value="ECO:0007669"/>
    <property type="project" value="InterPro"/>
</dbReference>
<proteinExistence type="inferred from homology"/>
<feature type="binding site" evidence="7">
    <location>
        <position position="239"/>
    </location>
    <ligand>
        <name>ATP</name>
        <dbReference type="ChEBI" id="CHEBI:30616"/>
    </ligand>
</feature>